<evidence type="ECO:0000256" key="7">
    <source>
        <dbReference type="ARBA" id="ARBA00023152"/>
    </source>
</evidence>
<keyword evidence="12" id="KW-1185">Reference proteome</keyword>
<accession>A0A2T9JII2</accession>
<evidence type="ECO:0000256" key="2">
    <source>
        <dbReference type="ARBA" id="ARBA00004680"/>
    </source>
</evidence>
<comment type="similarity">
    <text evidence="4 9 10">Belongs to the triosephosphate isomerase family.</text>
</comment>
<dbReference type="RefSeq" id="WP_109102830.1">
    <property type="nucleotide sequence ID" value="NZ_QDKQ01000069.1"/>
</dbReference>
<comment type="catalytic activity">
    <reaction evidence="1">
        <text>L-erythrulose 1-phosphate = D-erythrulose 4-phosphate</text>
        <dbReference type="Rhea" id="RHEA:49588"/>
        <dbReference type="ChEBI" id="CHEBI:58002"/>
        <dbReference type="ChEBI" id="CHEBI:90796"/>
        <dbReference type="EC" id="5.3.1.33"/>
    </reaction>
</comment>
<dbReference type="HAMAP" id="MF_00147_B">
    <property type="entry name" value="TIM_B"/>
    <property type="match status" value="1"/>
</dbReference>
<comment type="subunit">
    <text evidence="9 10">Homodimer.</text>
</comment>
<evidence type="ECO:0000256" key="10">
    <source>
        <dbReference type="RuleBase" id="RU363013"/>
    </source>
</evidence>
<dbReference type="GO" id="GO:0046166">
    <property type="term" value="P:glyceraldehyde-3-phosphate biosynthetic process"/>
    <property type="evidence" value="ECO:0007669"/>
    <property type="project" value="TreeGrafter"/>
</dbReference>
<feature type="active site" description="Electrophile" evidence="9">
    <location>
        <position position="101"/>
    </location>
</feature>
<dbReference type="EC" id="5.3.1.1" evidence="9 10"/>
<feature type="binding site" evidence="9">
    <location>
        <begin position="15"/>
        <end position="17"/>
    </location>
    <ligand>
        <name>substrate</name>
    </ligand>
</feature>
<keyword evidence="7 9" id="KW-0324">Glycolysis</keyword>
<dbReference type="InterPro" id="IPR013785">
    <property type="entry name" value="Aldolase_TIM"/>
</dbReference>
<dbReference type="InterPro" id="IPR020861">
    <property type="entry name" value="Triosephosphate_isomerase_AS"/>
</dbReference>
<comment type="subcellular location">
    <subcellularLocation>
        <location evidence="9 10">Cytoplasm</location>
    </subcellularLocation>
</comment>
<dbReference type="GO" id="GO:0019563">
    <property type="term" value="P:glycerol catabolic process"/>
    <property type="evidence" value="ECO:0007669"/>
    <property type="project" value="TreeGrafter"/>
</dbReference>
<dbReference type="OrthoDB" id="9809429at2"/>
<comment type="pathway">
    <text evidence="2 9 10">Carbohydrate degradation; glycolysis; D-glyceraldehyde 3-phosphate from glycerone phosphate: step 1/1.</text>
</comment>
<proteinExistence type="inferred from homology"/>
<evidence type="ECO:0000256" key="6">
    <source>
        <dbReference type="ARBA" id="ARBA00022490"/>
    </source>
</evidence>
<evidence type="ECO:0000256" key="8">
    <source>
        <dbReference type="ARBA" id="ARBA00023235"/>
    </source>
</evidence>
<dbReference type="PANTHER" id="PTHR21139">
    <property type="entry name" value="TRIOSEPHOSPHATE ISOMERASE"/>
    <property type="match status" value="1"/>
</dbReference>
<dbReference type="GO" id="GO:0005829">
    <property type="term" value="C:cytosol"/>
    <property type="evidence" value="ECO:0007669"/>
    <property type="project" value="TreeGrafter"/>
</dbReference>
<evidence type="ECO:0000256" key="1">
    <source>
        <dbReference type="ARBA" id="ARBA00000148"/>
    </source>
</evidence>
<comment type="caution">
    <text evidence="11">The sequence shown here is derived from an EMBL/GenBank/DDBJ whole genome shotgun (WGS) entry which is preliminary data.</text>
</comment>
<evidence type="ECO:0000313" key="11">
    <source>
        <dbReference type="EMBL" id="PVM83479.1"/>
    </source>
</evidence>
<name>A0A2T9JII2_9CAUL</name>
<sequence>MTVSLTTPRPLIAGNWKMFGLEASLDEARAVAAAVAQAPPAARVAICPPATLLHRMADALSGESVIVGGQDCHAAPQGAYTGDISAPMLADAGATLVILGHSERRGSYDETCEEVSAKVLAALAAGLEPVICLGETLAQREAGQAEPIVTGQARNSLPDDLSGQAFAVAYEPVWAIGTGLTPTIADIAAIHAAIRAVLVERFGDHGASVPILYGGSVKPENAAEILATPEVGGALVGGASLKAKDFLAIIAAA</sequence>
<dbReference type="InterPro" id="IPR022896">
    <property type="entry name" value="TrioseP_Isoase_bac/euk"/>
</dbReference>
<dbReference type="PROSITE" id="PS51440">
    <property type="entry name" value="TIM_2"/>
    <property type="match status" value="1"/>
</dbReference>
<dbReference type="UniPathway" id="UPA01066"/>
<reference evidence="11 12" key="1">
    <citation type="submission" date="2018-04" db="EMBL/GenBank/DDBJ databases">
        <title>The genome sequence of Caulobacter sp. 744.</title>
        <authorList>
            <person name="Gao J."/>
            <person name="Sun J."/>
        </authorList>
    </citation>
    <scope>NUCLEOTIDE SEQUENCE [LARGE SCALE GENOMIC DNA]</scope>
    <source>
        <strain evidence="11 12">774</strain>
    </source>
</reference>
<protein>
    <recommendedName>
        <fullName evidence="9 10">Triosephosphate isomerase</fullName>
        <shortName evidence="9">TIM</shortName>
        <shortName evidence="9">TPI</shortName>
        <ecNumber evidence="9 10">5.3.1.1</ecNumber>
    </recommendedName>
    <alternativeName>
        <fullName evidence="9">Triose-phosphate isomerase</fullName>
    </alternativeName>
</protein>
<evidence type="ECO:0000256" key="3">
    <source>
        <dbReference type="ARBA" id="ARBA00004939"/>
    </source>
</evidence>
<dbReference type="SUPFAM" id="SSF51351">
    <property type="entry name" value="Triosephosphate isomerase (TIM)"/>
    <property type="match status" value="1"/>
</dbReference>
<feature type="active site" description="Proton acceptor" evidence="9">
    <location>
        <position position="171"/>
    </location>
</feature>
<dbReference type="EMBL" id="QDKQ01000069">
    <property type="protein sequence ID" value="PVM83479.1"/>
    <property type="molecule type" value="Genomic_DNA"/>
</dbReference>
<evidence type="ECO:0000256" key="5">
    <source>
        <dbReference type="ARBA" id="ARBA00022432"/>
    </source>
</evidence>
<dbReference type="InterPro" id="IPR035990">
    <property type="entry name" value="TIM_sf"/>
</dbReference>
<dbReference type="Gene3D" id="3.20.20.70">
    <property type="entry name" value="Aldolase class I"/>
    <property type="match status" value="1"/>
</dbReference>
<dbReference type="CDD" id="cd00311">
    <property type="entry name" value="TIM"/>
    <property type="match status" value="1"/>
</dbReference>
<evidence type="ECO:0000256" key="4">
    <source>
        <dbReference type="ARBA" id="ARBA00007422"/>
    </source>
</evidence>
<comment type="catalytic activity">
    <reaction evidence="9 10">
        <text>D-glyceraldehyde 3-phosphate = dihydroxyacetone phosphate</text>
        <dbReference type="Rhea" id="RHEA:18585"/>
        <dbReference type="ChEBI" id="CHEBI:57642"/>
        <dbReference type="ChEBI" id="CHEBI:59776"/>
        <dbReference type="EC" id="5.3.1.1"/>
    </reaction>
</comment>
<keyword evidence="6 9" id="KW-0963">Cytoplasm</keyword>
<dbReference type="GO" id="GO:0006096">
    <property type="term" value="P:glycolytic process"/>
    <property type="evidence" value="ECO:0007669"/>
    <property type="project" value="UniProtKB-UniRule"/>
</dbReference>
<feature type="binding site" evidence="9">
    <location>
        <position position="216"/>
    </location>
    <ligand>
        <name>substrate</name>
    </ligand>
</feature>
<dbReference type="PROSITE" id="PS00171">
    <property type="entry name" value="TIM_1"/>
    <property type="match status" value="1"/>
</dbReference>
<organism evidence="11 12">
    <name type="scientific">Caulobacter endophyticus</name>
    <dbReference type="NCBI Taxonomy" id="2172652"/>
    <lineage>
        <taxon>Bacteria</taxon>
        <taxon>Pseudomonadati</taxon>
        <taxon>Pseudomonadota</taxon>
        <taxon>Alphaproteobacteria</taxon>
        <taxon>Caulobacterales</taxon>
        <taxon>Caulobacteraceae</taxon>
        <taxon>Caulobacter</taxon>
    </lineage>
</organism>
<gene>
    <name evidence="9" type="primary">tpiA</name>
    <name evidence="11" type="ORF">DDF67_21340</name>
</gene>
<keyword evidence="5 9" id="KW-0312">Gluconeogenesis</keyword>
<dbReference type="GO" id="GO:0004807">
    <property type="term" value="F:triose-phosphate isomerase activity"/>
    <property type="evidence" value="ECO:0007669"/>
    <property type="project" value="UniProtKB-UniRule"/>
</dbReference>
<evidence type="ECO:0000256" key="9">
    <source>
        <dbReference type="HAMAP-Rule" id="MF_00147"/>
    </source>
</evidence>
<evidence type="ECO:0000313" key="12">
    <source>
        <dbReference type="Proteomes" id="UP000245073"/>
    </source>
</evidence>
<dbReference type="AlphaFoldDB" id="A0A2T9JII2"/>
<dbReference type="Pfam" id="PF00121">
    <property type="entry name" value="TIM"/>
    <property type="match status" value="1"/>
</dbReference>
<dbReference type="NCBIfam" id="TIGR00419">
    <property type="entry name" value="tim"/>
    <property type="match status" value="1"/>
</dbReference>
<keyword evidence="8 9" id="KW-0413">Isomerase</keyword>
<comment type="function">
    <text evidence="9">Involved in the gluconeogenesis. Catalyzes stereospecifically the conversion of dihydroxyacetone phosphate (DHAP) to D-glyceraldehyde-3-phosphate (G3P).</text>
</comment>
<comment type="pathway">
    <text evidence="9 10">Carbohydrate biosynthesis; gluconeogenesis.</text>
</comment>
<dbReference type="Proteomes" id="UP000245073">
    <property type="component" value="Unassembled WGS sequence"/>
</dbReference>
<comment type="pathway">
    <text evidence="3">Carbohydrate metabolism; erythritol degradation.</text>
</comment>
<feature type="binding site" evidence="9">
    <location>
        <begin position="237"/>
        <end position="238"/>
    </location>
    <ligand>
        <name>substrate</name>
    </ligand>
</feature>
<dbReference type="FunFam" id="3.20.20.70:FF:000016">
    <property type="entry name" value="Triosephosphate isomerase"/>
    <property type="match status" value="1"/>
</dbReference>
<dbReference type="InterPro" id="IPR000652">
    <property type="entry name" value="Triosephosphate_isomerase"/>
</dbReference>
<dbReference type="PANTHER" id="PTHR21139:SF42">
    <property type="entry name" value="TRIOSEPHOSPHATE ISOMERASE"/>
    <property type="match status" value="1"/>
</dbReference>
<feature type="binding site" evidence="9">
    <location>
        <position position="177"/>
    </location>
    <ligand>
        <name>substrate</name>
    </ligand>
</feature>
<dbReference type="UniPathway" id="UPA00138"/>
<dbReference type="UniPathway" id="UPA00109">
    <property type="reaction ID" value="UER00189"/>
</dbReference>
<dbReference type="GO" id="GO:0006094">
    <property type="term" value="P:gluconeogenesis"/>
    <property type="evidence" value="ECO:0007669"/>
    <property type="project" value="UniProtKB-UniRule"/>
</dbReference>